<evidence type="ECO:0000313" key="2">
    <source>
        <dbReference type="EMBL" id="CAG5105763.1"/>
    </source>
</evidence>
<protein>
    <submittedName>
        <fullName evidence="2">Oidioi.mRNA.OKI2018_I69.chr1.g2430.t1.cds</fullName>
    </submittedName>
</protein>
<organism evidence="2 3">
    <name type="scientific">Oikopleura dioica</name>
    <name type="common">Tunicate</name>
    <dbReference type="NCBI Taxonomy" id="34765"/>
    <lineage>
        <taxon>Eukaryota</taxon>
        <taxon>Metazoa</taxon>
        <taxon>Chordata</taxon>
        <taxon>Tunicata</taxon>
        <taxon>Appendicularia</taxon>
        <taxon>Copelata</taxon>
        <taxon>Oikopleuridae</taxon>
        <taxon>Oikopleura</taxon>
    </lineage>
</organism>
<feature type="compositionally biased region" description="Basic and acidic residues" evidence="1">
    <location>
        <begin position="10"/>
        <end position="46"/>
    </location>
</feature>
<keyword evidence="3" id="KW-1185">Reference proteome</keyword>
<name>A0ABN7SXG1_OIKDI</name>
<evidence type="ECO:0000256" key="1">
    <source>
        <dbReference type="SAM" id="MobiDB-lite"/>
    </source>
</evidence>
<dbReference type="Proteomes" id="UP001158576">
    <property type="component" value="Chromosome 1"/>
</dbReference>
<feature type="region of interest" description="Disordered" evidence="1">
    <location>
        <begin position="1"/>
        <end position="46"/>
    </location>
</feature>
<dbReference type="EMBL" id="OU015566">
    <property type="protein sequence ID" value="CAG5105763.1"/>
    <property type="molecule type" value="Genomic_DNA"/>
</dbReference>
<reference evidence="2 3" key="1">
    <citation type="submission" date="2021-04" db="EMBL/GenBank/DDBJ databases">
        <authorList>
            <person name="Bliznina A."/>
        </authorList>
    </citation>
    <scope>NUCLEOTIDE SEQUENCE [LARGE SCALE GENOMIC DNA]</scope>
</reference>
<gene>
    <name evidence="2" type="ORF">OKIOD_LOCUS11195</name>
</gene>
<sequence length="119" mass="13821">MNAGPSKRNIRIERKKPEILKKRPAPEVPKRPKPEIPKRPKLRVPEIPETQKLTAHPSKNLIRSQSSIGALLHKEELKKNIERFQKGGNIRETAPKEEIVRSTSSFRSARTFWEENQKK</sequence>
<accession>A0ABN7SXG1</accession>
<evidence type="ECO:0000313" key="3">
    <source>
        <dbReference type="Proteomes" id="UP001158576"/>
    </source>
</evidence>
<proteinExistence type="predicted"/>